<comment type="caution">
    <text evidence="2">The sequence shown here is derived from an EMBL/GenBank/DDBJ whole genome shotgun (WGS) entry which is preliminary data.</text>
</comment>
<reference evidence="2" key="2">
    <citation type="submission" date="2020-11" db="EMBL/GenBank/DDBJ databases">
        <authorList>
            <person name="McCartney M.A."/>
            <person name="Auch B."/>
            <person name="Kono T."/>
            <person name="Mallez S."/>
            <person name="Becker A."/>
            <person name="Gohl D.M."/>
            <person name="Silverstein K.A.T."/>
            <person name="Koren S."/>
            <person name="Bechman K.B."/>
            <person name="Herman A."/>
            <person name="Abrahante J.E."/>
            <person name="Garbe J."/>
        </authorList>
    </citation>
    <scope>NUCLEOTIDE SEQUENCE</scope>
    <source>
        <strain evidence="2">Duluth1</strain>
        <tissue evidence="2">Whole animal</tissue>
    </source>
</reference>
<feature type="transmembrane region" description="Helical" evidence="1">
    <location>
        <begin position="135"/>
        <end position="154"/>
    </location>
</feature>
<sequence>MQSHCNVGFKLLTLFLILLDLAVGWIKYFEFVNELTLEDAIQETCLMSNLYRQLYTVFEVIGTVFAVVEIYYIVHDIVKDNRMHDECFGRAFFLVLLIYILYVFPSGVLEIVYQTSCVCSGRFSLRAWTMDTRDVAKGVLGGASVICLQIVLHFTEIYSKLRKVCHVLGTFVSCCQYLPDDITGGKIHEDCTCSKDLMKCFVISCMLAFGYIVLTVFEIGFIFCEPIF</sequence>
<organism evidence="2 3">
    <name type="scientific">Dreissena polymorpha</name>
    <name type="common">Zebra mussel</name>
    <name type="synonym">Mytilus polymorpha</name>
    <dbReference type="NCBI Taxonomy" id="45954"/>
    <lineage>
        <taxon>Eukaryota</taxon>
        <taxon>Metazoa</taxon>
        <taxon>Spiralia</taxon>
        <taxon>Lophotrochozoa</taxon>
        <taxon>Mollusca</taxon>
        <taxon>Bivalvia</taxon>
        <taxon>Autobranchia</taxon>
        <taxon>Heteroconchia</taxon>
        <taxon>Euheterodonta</taxon>
        <taxon>Imparidentia</taxon>
        <taxon>Neoheterodontei</taxon>
        <taxon>Myida</taxon>
        <taxon>Dreissenoidea</taxon>
        <taxon>Dreissenidae</taxon>
        <taxon>Dreissena</taxon>
    </lineage>
</organism>
<keyword evidence="1" id="KW-1133">Transmembrane helix</keyword>
<dbReference type="EMBL" id="JAIWYP010000006">
    <property type="protein sequence ID" value="KAH3810739.1"/>
    <property type="molecule type" value="Genomic_DNA"/>
</dbReference>
<feature type="transmembrane region" description="Helical" evidence="1">
    <location>
        <begin position="87"/>
        <end position="104"/>
    </location>
</feature>
<evidence type="ECO:0000313" key="2">
    <source>
        <dbReference type="EMBL" id="KAH3810739.1"/>
    </source>
</evidence>
<keyword evidence="1" id="KW-0812">Transmembrane</keyword>
<gene>
    <name evidence="2" type="ORF">DPMN_139136</name>
</gene>
<accession>A0A9D4JHW1</accession>
<reference evidence="2" key="1">
    <citation type="journal article" date="2019" name="bioRxiv">
        <title>The Genome of the Zebra Mussel, Dreissena polymorpha: A Resource for Invasive Species Research.</title>
        <authorList>
            <person name="McCartney M.A."/>
            <person name="Auch B."/>
            <person name="Kono T."/>
            <person name="Mallez S."/>
            <person name="Zhang Y."/>
            <person name="Obille A."/>
            <person name="Becker A."/>
            <person name="Abrahante J.E."/>
            <person name="Garbe J."/>
            <person name="Badalamenti J.P."/>
            <person name="Herman A."/>
            <person name="Mangelson H."/>
            <person name="Liachko I."/>
            <person name="Sullivan S."/>
            <person name="Sone E.D."/>
            <person name="Koren S."/>
            <person name="Silverstein K.A.T."/>
            <person name="Beckman K.B."/>
            <person name="Gohl D.M."/>
        </authorList>
    </citation>
    <scope>NUCLEOTIDE SEQUENCE</scope>
    <source>
        <strain evidence="2">Duluth1</strain>
        <tissue evidence="2">Whole animal</tissue>
    </source>
</reference>
<feature type="transmembrane region" description="Helical" evidence="1">
    <location>
        <begin position="54"/>
        <end position="75"/>
    </location>
</feature>
<dbReference type="AlphaFoldDB" id="A0A9D4JHW1"/>
<protein>
    <submittedName>
        <fullName evidence="2">Uncharacterized protein</fullName>
    </submittedName>
</protein>
<evidence type="ECO:0000256" key="1">
    <source>
        <dbReference type="SAM" id="Phobius"/>
    </source>
</evidence>
<feature type="transmembrane region" description="Helical" evidence="1">
    <location>
        <begin position="201"/>
        <end position="223"/>
    </location>
</feature>
<keyword evidence="3" id="KW-1185">Reference proteome</keyword>
<proteinExistence type="predicted"/>
<dbReference type="Proteomes" id="UP000828390">
    <property type="component" value="Unassembled WGS sequence"/>
</dbReference>
<evidence type="ECO:0000313" key="3">
    <source>
        <dbReference type="Proteomes" id="UP000828390"/>
    </source>
</evidence>
<name>A0A9D4JHW1_DREPO</name>
<keyword evidence="1" id="KW-0472">Membrane</keyword>
<feature type="transmembrane region" description="Helical" evidence="1">
    <location>
        <begin position="7"/>
        <end position="26"/>
    </location>
</feature>